<gene>
    <name evidence="1" type="ORF">BpHYR1_022959</name>
</gene>
<dbReference type="AlphaFoldDB" id="A0A3M7PUW2"/>
<organism evidence="1 2">
    <name type="scientific">Brachionus plicatilis</name>
    <name type="common">Marine rotifer</name>
    <name type="synonym">Brachionus muelleri</name>
    <dbReference type="NCBI Taxonomy" id="10195"/>
    <lineage>
        <taxon>Eukaryota</taxon>
        <taxon>Metazoa</taxon>
        <taxon>Spiralia</taxon>
        <taxon>Gnathifera</taxon>
        <taxon>Rotifera</taxon>
        <taxon>Eurotatoria</taxon>
        <taxon>Monogononta</taxon>
        <taxon>Pseudotrocha</taxon>
        <taxon>Ploima</taxon>
        <taxon>Brachionidae</taxon>
        <taxon>Brachionus</taxon>
    </lineage>
</organism>
<evidence type="ECO:0000313" key="1">
    <source>
        <dbReference type="EMBL" id="RNA02917.1"/>
    </source>
</evidence>
<dbReference type="Proteomes" id="UP000276133">
    <property type="component" value="Unassembled WGS sequence"/>
</dbReference>
<sequence length="73" mass="9042">MLRSRFRTEKRSNILSLVKYRFLVKDNQKISQKTKFRLNLIQEWFNEIFKNLQFEKFITVNDKKFVSFYLSAK</sequence>
<dbReference type="EMBL" id="REGN01008714">
    <property type="protein sequence ID" value="RNA02917.1"/>
    <property type="molecule type" value="Genomic_DNA"/>
</dbReference>
<accession>A0A3M7PUW2</accession>
<name>A0A3M7PUW2_BRAPC</name>
<proteinExistence type="predicted"/>
<reference evidence="1 2" key="1">
    <citation type="journal article" date="2018" name="Sci. Rep.">
        <title>Genomic signatures of local adaptation to the degree of environmental predictability in rotifers.</title>
        <authorList>
            <person name="Franch-Gras L."/>
            <person name="Hahn C."/>
            <person name="Garcia-Roger E.M."/>
            <person name="Carmona M.J."/>
            <person name="Serra M."/>
            <person name="Gomez A."/>
        </authorList>
    </citation>
    <scope>NUCLEOTIDE SEQUENCE [LARGE SCALE GENOMIC DNA]</scope>
    <source>
        <strain evidence="1">HYR1</strain>
    </source>
</reference>
<keyword evidence="2" id="KW-1185">Reference proteome</keyword>
<evidence type="ECO:0000313" key="2">
    <source>
        <dbReference type="Proteomes" id="UP000276133"/>
    </source>
</evidence>
<comment type="caution">
    <text evidence="1">The sequence shown here is derived from an EMBL/GenBank/DDBJ whole genome shotgun (WGS) entry which is preliminary data.</text>
</comment>
<protein>
    <submittedName>
        <fullName evidence="1">Uncharacterized protein</fullName>
    </submittedName>
</protein>